<comment type="caution">
    <text evidence="1">The sequence shown here is derived from an EMBL/GenBank/DDBJ whole genome shotgun (WGS) entry which is preliminary data.</text>
</comment>
<dbReference type="AlphaFoldDB" id="A0A5B7CQ20"/>
<accession>A0A5B7CQ20</accession>
<organism evidence="1 2">
    <name type="scientific">Portunus trituberculatus</name>
    <name type="common">Swimming crab</name>
    <name type="synonym">Neptunus trituberculatus</name>
    <dbReference type="NCBI Taxonomy" id="210409"/>
    <lineage>
        <taxon>Eukaryota</taxon>
        <taxon>Metazoa</taxon>
        <taxon>Ecdysozoa</taxon>
        <taxon>Arthropoda</taxon>
        <taxon>Crustacea</taxon>
        <taxon>Multicrustacea</taxon>
        <taxon>Malacostraca</taxon>
        <taxon>Eumalacostraca</taxon>
        <taxon>Eucarida</taxon>
        <taxon>Decapoda</taxon>
        <taxon>Pleocyemata</taxon>
        <taxon>Brachyura</taxon>
        <taxon>Eubrachyura</taxon>
        <taxon>Portunoidea</taxon>
        <taxon>Portunidae</taxon>
        <taxon>Portuninae</taxon>
        <taxon>Portunus</taxon>
    </lineage>
</organism>
<dbReference type="EMBL" id="VSRR010000170">
    <property type="protein sequence ID" value="MPC11569.1"/>
    <property type="molecule type" value="Genomic_DNA"/>
</dbReference>
<evidence type="ECO:0000313" key="1">
    <source>
        <dbReference type="EMBL" id="MPC11569.1"/>
    </source>
</evidence>
<protein>
    <submittedName>
        <fullName evidence="1">Uncharacterized protein</fullName>
    </submittedName>
</protein>
<sequence length="95" mass="10242">MQGSLRPVPPYQRVINNKIKAAPAEREGPGSWVGMWVGSHQPPLWVLQAHITQAHTVLHHSVATGLALTGQALLSLTVQGLAAQCSQYTVEQVAR</sequence>
<reference evidence="1 2" key="1">
    <citation type="submission" date="2019-05" db="EMBL/GenBank/DDBJ databases">
        <title>Another draft genome of Portunus trituberculatus and its Hox gene families provides insights of decapod evolution.</title>
        <authorList>
            <person name="Jeong J.-H."/>
            <person name="Song I."/>
            <person name="Kim S."/>
            <person name="Choi T."/>
            <person name="Kim D."/>
            <person name="Ryu S."/>
            <person name="Kim W."/>
        </authorList>
    </citation>
    <scope>NUCLEOTIDE SEQUENCE [LARGE SCALE GENOMIC DNA]</scope>
    <source>
        <tissue evidence="1">Muscle</tissue>
    </source>
</reference>
<keyword evidence="2" id="KW-1185">Reference proteome</keyword>
<name>A0A5B7CQ20_PORTR</name>
<dbReference type="Proteomes" id="UP000324222">
    <property type="component" value="Unassembled WGS sequence"/>
</dbReference>
<gene>
    <name evidence="1" type="ORF">E2C01_004237</name>
</gene>
<proteinExistence type="predicted"/>
<evidence type="ECO:0000313" key="2">
    <source>
        <dbReference type="Proteomes" id="UP000324222"/>
    </source>
</evidence>